<dbReference type="Proteomes" id="UP000320762">
    <property type="component" value="Unassembled WGS sequence"/>
</dbReference>
<evidence type="ECO:0000256" key="1">
    <source>
        <dbReference type="SAM" id="MobiDB-lite"/>
    </source>
</evidence>
<feature type="region of interest" description="Disordered" evidence="1">
    <location>
        <begin position="294"/>
        <end position="313"/>
    </location>
</feature>
<organism evidence="2 3">
    <name type="scientific">Schizophyllum amplum</name>
    <dbReference type="NCBI Taxonomy" id="97359"/>
    <lineage>
        <taxon>Eukaryota</taxon>
        <taxon>Fungi</taxon>
        <taxon>Dikarya</taxon>
        <taxon>Basidiomycota</taxon>
        <taxon>Agaricomycotina</taxon>
        <taxon>Agaricomycetes</taxon>
        <taxon>Agaricomycetidae</taxon>
        <taxon>Agaricales</taxon>
        <taxon>Schizophyllaceae</taxon>
        <taxon>Schizophyllum</taxon>
    </lineage>
</organism>
<dbReference type="STRING" id="97359.A0A550CVW0"/>
<keyword evidence="3" id="KW-1185">Reference proteome</keyword>
<gene>
    <name evidence="2" type="ORF">BD626DRAFT_2612</name>
</gene>
<dbReference type="Gene3D" id="3.30.710.10">
    <property type="entry name" value="Potassium Channel Kv1.1, Chain A"/>
    <property type="match status" value="1"/>
</dbReference>
<reference evidence="2 3" key="1">
    <citation type="journal article" date="2019" name="New Phytol.">
        <title>Comparative genomics reveals unique wood-decay strategies and fruiting body development in the Schizophyllaceae.</title>
        <authorList>
            <person name="Almasi E."/>
            <person name="Sahu N."/>
            <person name="Krizsan K."/>
            <person name="Balint B."/>
            <person name="Kovacs G.M."/>
            <person name="Kiss B."/>
            <person name="Cseklye J."/>
            <person name="Drula E."/>
            <person name="Henrissat B."/>
            <person name="Nagy I."/>
            <person name="Chovatia M."/>
            <person name="Adam C."/>
            <person name="LaButti K."/>
            <person name="Lipzen A."/>
            <person name="Riley R."/>
            <person name="Grigoriev I.V."/>
            <person name="Nagy L.G."/>
        </authorList>
    </citation>
    <scope>NUCLEOTIDE SEQUENCE [LARGE SCALE GENOMIC DNA]</scope>
    <source>
        <strain evidence="2 3">NL-1724</strain>
    </source>
</reference>
<sequence length="448" mass="49504">MASLSRSPSVLSFASAESMSMPTTPSTPGSPVLLPERKDEAFMPRSSTLNRDRSLTVEATKHRFYLRDGNAKFEVRLLYLRVFLSSSCFRQLKDGTLYNVHQYLFETHSPKFAAAYFAIPQHEAIKLPQDVSSTDFERLLSMFYPSELGKTDIQTADEWTSILRLSTKWSIVGLRTLSIHEIEAKASDVEKVAVAREFNLGPSWLVPAFTEICTAPKWLAYADAQCLGLCTVVEVGRIREEQRLASDRKTVYDVRAAVSANSTLMSQDADVSGMMAPLVDAMAAVRLQAESATDSQSLGLQQPGGARKQSAGDTALDRALHALEILDRIANEIESPKTMSRSDWRQQYVDDIARELKPSEQGNEVTTPAGCTCVDCLEVVTIRMAQLVFNHFSGTSGSNALVIVFDSRGMKDWMKAELERRDLLVANVAHKSTSIAVSRIGSGRTCKD</sequence>
<evidence type="ECO:0008006" key="4">
    <source>
        <dbReference type="Google" id="ProtNLM"/>
    </source>
</evidence>
<name>A0A550CVW0_9AGAR</name>
<comment type="caution">
    <text evidence="2">The sequence shown here is derived from an EMBL/GenBank/DDBJ whole genome shotgun (WGS) entry which is preliminary data.</text>
</comment>
<dbReference type="EMBL" id="VDMD01000001">
    <property type="protein sequence ID" value="TRM68903.1"/>
    <property type="molecule type" value="Genomic_DNA"/>
</dbReference>
<dbReference type="AlphaFoldDB" id="A0A550CVW0"/>
<evidence type="ECO:0000313" key="3">
    <source>
        <dbReference type="Proteomes" id="UP000320762"/>
    </source>
</evidence>
<proteinExistence type="predicted"/>
<evidence type="ECO:0000313" key="2">
    <source>
        <dbReference type="EMBL" id="TRM68903.1"/>
    </source>
</evidence>
<dbReference type="OrthoDB" id="3199068at2759"/>
<accession>A0A550CVW0</accession>
<dbReference type="InterPro" id="IPR011333">
    <property type="entry name" value="SKP1/BTB/POZ_sf"/>
</dbReference>
<protein>
    <recommendedName>
        <fullName evidence="4">BTB domain-containing protein</fullName>
    </recommendedName>
</protein>